<keyword evidence="11" id="KW-0645">Protease</keyword>
<dbReference type="InterPro" id="IPR036005">
    <property type="entry name" value="Creatinase/aminopeptidase-like"/>
</dbReference>
<dbReference type="AlphaFoldDB" id="A0A3S9QPL6"/>
<dbReference type="InterPro" id="IPR029149">
    <property type="entry name" value="Creatin/AminoP/Spt16_N"/>
</dbReference>
<name>A0A3S9QPL6_9ACTO</name>
<dbReference type="EC" id="3.4.11.9" evidence="4"/>
<dbReference type="InterPro" id="IPR007865">
    <property type="entry name" value="Aminopep_P_N"/>
</dbReference>
<evidence type="ECO:0000313" key="11">
    <source>
        <dbReference type="EMBL" id="AZR07814.1"/>
    </source>
</evidence>
<dbReference type="GO" id="GO:0070006">
    <property type="term" value="F:metalloaminopeptidase activity"/>
    <property type="evidence" value="ECO:0007669"/>
    <property type="project" value="InterPro"/>
</dbReference>
<evidence type="ECO:0000256" key="9">
    <source>
        <dbReference type="SAM" id="MobiDB-lite"/>
    </source>
</evidence>
<evidence type="ECO:0000256" key="1">
    <source>
        <dbReference type="ARBA" id="ARBA00001424"/>
    </source>
</evidence>
<keyword evidence="5 8" id="KW-0479">Metal-binding</keyword>
<reference evidence="11 12" key="1">
    <citation type="submission" date="2018-11" db="EMBL/GenBank/DDBJ databases">
        <title>Multidrug-resistant genes are associated with an 42-kb island TGI1 carrying a complex class 1 integron in a Trueperella pyogenes.</title>
        <authorList>
            <person name="Dong W."/>
        </authorList>
    </citation>
    <scope>NUCLEOTIDE SEQUENCE [LARGE SCALE GENOMIC DNA]</scope>
    <source>
        <strain evidence="11 12">TP4</strain>
    </source>
</reference>
<evidence type="ECO:0000256" key="3">
    <source>
        <dbReference type="ARBA" id="ARBA00008766"/>
    </source>
</evidence>
<keyword evidence="7" id="KW-0464">Manganese</keyword>
<dbReference type="PANTHER" id="PTHR43226">
    <property type="entry name" value="XAA-PRO AMINOPEPTIDASE 3"/>
    <property type="match status" value="1"/>
</dbReference>
<evidence type="ECO:0000256" key="8">
    <source>
        <dbReference type="RuleBase" id="RU000590"/>
    </source>
</evidence>
<evidence type="ECO:0000256" key="2">
    <source>
        <dbReference type="ARBA" id="ARBA00001936"/>
    </source>
</evidence>
<proteinExistence type="inferred from homology"/>
<feature type="region of interest" description="Disordered" evidence="9">
    <location>
        <begin position="1"/>
        <end position="24"/>
    </location>
</feature>
<dbReference type="InterPro" id="IPR000994">
    <property type="entry name" value="Pept_M24"/>
</dbReference>
<dbReference type="EMBL" id="CP033905">
    <property type="protein sequence ID" value="AZR07814.1"/>
    <property type="molecule type" value="Genomic_DNA"/>
</dbReference>
<dbReference type="CDD" id="cd01087">
    <property type="entry name" value="Prolidase"/>
    <property type="match status" value="1"/>
</dbReference>
<gene>
    <name evidence="11" type="ORF">EBQ10_03250</name>
</gene>
<dbReference type="SUPFAM" id="SSF55920">
    <property type="entry name" value="Creatinase/aminopeptidase"/>
    <property type="match status" value="1"/>
</dbReference>
<evidence type="ECO:0000256" key="7">
    <source>
        <dbReference type="ARBA" id="ARBA00023211"/>
    </source>
</evidence>
<comment type="similarity">
    <text evidence="3 8">Belongs to the peptidase M24B family.</text>
</comment>
<dbReference type="Pfam" id="PF05195">
    <property type="entry name" value="AMP_N"/>
    <property type="match status" value="1"/>
</dbReference>
<dbReference type="GO" id="GO:0030145">
    <property type="term" value="F:manganese ion binding"/>
    <property type="evidence" value="ECO:0007669"/>
    <property type="project" value="InterPro"/>
</dbReference>
<dbReference type="PANTHER" id="PTHR43226:SF4">
    <property type="entry name" value="XAA-PRO AMINOPEPTIDASE 3"/>
    <property type="match status" value="1"/>
</dbReference>
<evidence type="ECO:0000313" key="12">
    <source>
        <dbReference type="Proteomes" id="UP000275951"/>
    </source>
</evidence>
<dbReference type="InterPro" id="IPR001131">
    <property type="entry name" value="Peptidase_M24B_aminopep-P_CS"/>
</dbReference>
<dbReference type="PROSITE" id="PS00491">
    <property type="entry name" value="PROLINE_PEPTIDASE"/>
    <property type="match status" value="1"/>
</dbReference>
<dbReference type="GO" id="GO:0005829">
    <property type="term" value="C:cytosol"/>
    <property type="evidence" value="ECO:0007669"/>
    <property type="project" value="TreeGrafter"/>
</dbReference>
<evidence type="ECO:0000259" key="10">
    <source>
        <dbReference type="SMART" id="SM01011"/>
    </source>
</evidence>
<accession>A0A3S9QPL6</accession>
<sequence>MMTEQTQTNEEKTHNRTQRPQGQAFREFIGQDWGPRAAGPTRMEVADYTPARHKRLSALFPGERLVFPAGDLQVRSNDTDYRFRAHSAFAHLTGLGGEDEPGAVLVLHPTEEGHEAVLYFHPRASRSSEEFYADSRHGEFWVGARLSAQEMATATGLKVAHIDDMLDAISKDLGTVQIRVIPESDAAVEAMVAQLRQQNGLTEGAAEADARLAEAASEIRLTKDAYEVAEMQKAIDVTKAGFEEMIRAMPRAVNHWRGERVIEGAFQAKAREEGNGLGYETIAAAGNHANTLHWITNDGQLRDGELILIDAGAEVDSLYTADITRTLPINGTFTEAQREVYDAVLAACERALEVAQGKVQFKDIHAAAMEVIAKHLEKWGMLPVSAAQSLSPDAQYHRRWMPHGTSHHLGLDVHDCAQAKRELYQDSYLEPGMIFTIEPGLYFREDDLKVPERFRGIGVRIEDDILVTETGAIRLSEDIPRTADAVEKWMADLQK</sequence>
<dbReference type="InterPro" id="IPR052433">
    <property type="entry name" value="X-Pro_dipept-like"/>
</dbReference>
<dbReference type="GO" id="GO:0006508">
    <property type="term" value="P:proteolysis"/>
    <property type="evidence" value="ECO:0007669"/>
    <property type="project" value="TreeGrafter"/>
</dbReference>
<dbReference type="Pfam" id="PF00557">
    <property type="entry name" value="Peptidase_M24"/>
    <property type="match status" value="1"/>
</dbReference>
<keyword evidence="11" id="KW-0031">Aminopeptidase</keyword>
<feature type="domain" description="Aminopeptidase P N-terminal" evidence="10">
    <location>
        <begin position="43"/>
        <end position="189"/>
    </location>
</feature>
<dbReference type="Proteomes" id="UP000275951">
    <property type="component" value="Chromosome"/>
</dbReference>
<dbReference type="Gene3D" id="3.40.350.10">
    <property type="entry name" value="Creatinase/prolidase N-terminal domain"/>
    <property type="match status" value="1"/>
</dbReference>
<evidence type="ECO:0000256" key="5">
    <source>
        <dbReference type="ARBA" id="ARBA00022723"/>
    </source>
</evidence>
<dbReference type="SUPFAM" id="SSF53092">
    <property type="entry name" value="Creatinase/prolidase N-terminal domain"/>
    <property type="match status" value="1"/>
</dbReference>
<evidence type="ECO:0000256" key="6">
    <source>
        <dbReference type="ARBA" id="ARBA00022801"/>
    </source>
</evidence>
<comment type="catalytic activity">
    <reaction evidence="1">
        <text>Release of any N-terminal amino acid, including proline, that is linked to proline, even from a dipeptide or tripeptide.</text>
        <dbReference type="EC" id="3.4.11.9"/>
    </reaction>
</comment>
<dbReference type="SMART" id="SM01011">
    <property type="entry name" value="AMP_N"/>
    <property type="match status" value="1"/>
</dbReference>
<keyword evidence="6" id="KW-0378">Hydrolase</keyword>
<dbReference type="Gene3D" id="3.90.230.10">
    <property type="entry name" value="Creatinase/methionine aminopeptidase superfamily"/>
    <property type="match status" value="1"/>
</dbReference>
<protein>
    <recommendedName>
        <fullName evidence="4">Xaa-Pro aminopeptidase</fullName>
        <ecNumber evidence="4">3.4.11.9</ecNumber>
    </recommendedName>
</protein>
<comment type="cofactor">
    <cofactor evidence="2">
        <name>Mn(2+)</name>
        <dbReference type="ChEBI" id="CHEBI:29035"/>
    </cofactor>
</comment>
<evidence type="ECO:0000256" key="4">
    <source>
        <dbReference type="ARBA" id="ARBA00012574"/>
    </source>
</evidence>
<organism evidence="11 12">
    <name type="scientific">Trueperella pyogenes</name>
    <dbReference type="NCBI Taxonomy" id="1661"/>
    <lineage>
        <taxon>Bacteria</taxon>
        <taxon>Bacillati</taxon>
        <taxon>Actinomycetota</taxon>
        <taxon>Actinomycetes</taxon>
        <taxon>Actinomycetales</taxon>
        <taxon>Actinomycetaceae</taxon>
        <taxon>Trueperella</taxon>
    </lineage>
</organism>